<reference evidence="2 3" key="1">
    <citation type="journal article" date="2020" name="ISME J.">
        <title>Comparative genomics reveals insights into cyanobacterial evolution and habitat adaptation.</title>
        <authorList>
            <person name="Chen M.Y."/>
            <person name="Teng W.K."/>
            <person name="Zhao L."/>
            <person name="Hu C.X."/>
            <person name="Zhou Y.K."/>
            <person name="Han B.P."/>
            <person name="Song L.R."/>
            <person name="Shu W.S."/>
        </authorList>
    </citation>
    <scope>NUCLEOTIDE SEQUENCE [LARGE SCALE GENOMIC DNA]</scope>
    <source>
        <strain evidence="2 3">FACHB-723</strain>
    </source>
</reference>
<gene>
    <name evidence="2" type="ORF">H6F41_18195</name>
</gene>
<dbReference type="RefSeq" id="WP_190404863.1">
    <property type="nucleotide sequence ID" value="NZ_JACJQB010000074.1"/>
</dbReference>
<accession>A0ABR8A1F5</accession>
<sequence length="143" mass="15846">MNIFRHARTTIVAIALMLVLTFTTACGSPQSSNPVKLNQSSDYSQIARNNSAAGKDYGNWVMQTSKGLIKDAYVRDGNKLGVVISPQVLPSDVKPLTQSLTQGFRNTFPNQDLTVLIYAPDKKLILTARYDYQSKQIDYQQAS</sequence>
<evidence type="ECO:0000313" key="2">
    <source>
        <dbReference type="EMBL" id="MBD2190056.1"/>
    </source>
</evidence>
<keyword evidence="3" id="KW-1185">Reference proteome</keyword>
<organism evidence="2 3">
    <name type="scientific">Pseudanabaena mucicola FACHB-723</name>
    <dbReference type="NCBI Taxonomy" id="2692860"/>
    <lineage>
        <taxon>Bacteria</taxon>
        <taxon>Bacillati</taxon>
        <taxon>Cyanobacteriota</taxon>
        <taxon>Cyanophyceae</taxon>
        <taxon>Pseudanabaenales</taxon>
        <taxon>Pseudanabaenaceae</taxon>
        <taxon>Pseudanabaena</taxon>
    </lineage>
</organism>
<feature type="signal peptide" evidence="1">
    <location>
        <begin position="1"/>
        <end position="27"/>
    </location>
</feature>
<evidence type="ECO:0000256" key="1">
    <source>
        <dbReference type="SAM" id="SignalP"/>
    </source>
</evidence>
<dbReference type="EMBL" id="JACJQB010000074">
    <property type="protein sequence ID" value="MBD2190056.1"/>
    <property type="molecule type" value="Genomic_DNA"/>
</dbReference>
<dbReference type="Proteomes" id="UP000642094">
    <property type="component" value="Unassembled WGS sequence"/>
</dbReference>
<protein>
    <recommendedName>
        <fullName evidence="4">Lipoprotein</fullName>
    </recommendedName>
</protein>
<feature type="chain" id="PRO_5045675483" description="Lipoprotein" evidence="1">
    <location>
        <begin position="28"/>
        <end position="143"/>
    </location>
</feature>
<evidence type="ECO:0008006" key="4">
    <source>
        <dbReference type="Google" id="ProtNLM"/>
    </source>
</evidence>
<dbReference type="PROSITE" id="PS51257">
    <property type="entry name" value="PROKAR_LIPOPROTEIN"/>
    <property type="match status" value="1"/>
</dbReference>
<keyword evidence="1" id="KW-0732">Signal</keyword>
<proteinExistence type="predicted"/>
<evidence type="ECO:0000313" key="3">
    <source>
        <dbReference type="Proteomes" id="UP000642094"/>
    </source>
</evidence>
<name>A0ABR8A1F5_9CYAN</name>
<comment type="caution">
    <text evidence="2">The sequence shown here is derived from an EMBL/GenBank/DDBJ whole genome shotgun (WGS) entry which is preliminary data.</text>
</comment>